<dbReference type="Gene3D" id="3.20.20.70">
    <property type="entry name" value="Aldolase class I"/>
    <property type="match status" value="1"/>
</dbReference>
<dbReference type="Pfam" id="PF06463">
    <property type="entry name" value="Mob_synth_C"/>
    <property type="match status" value="1"/>
</dbReference>
<dbReference type="InterPro" id="IPR058240">
    <property type="entry name" value="rSAM_sf"/>
</dbReference>
<dbReference type="Proteomes" id="UP000439424">
    <property type="component" value="Unassembled WGS sequence"/>
</dbReference>
<proteinExistence type="predicted"/>
<gene>
    <name evidence="2" type="ORF">GNY86_23455</name>
</gene>
<feature type="non-terminal residue" evidence="2">
    <location>
        <position position="82"/>
    </location>
</feature>
<dbReference type="AlphaFoldDB" id="A0A6I4HTM6"/>
<reference evidence="2 3" key="1">
    <citation type="submission" date="2019-11" db="EMBL/GenBank/DDBJ databases">
        <title>Multidrug-resistant Acinetobacter baumannii moving toward extensively drug-resistant over fifteen years in South of Brazil.</title>
        <authorList>
            <person name="Fedrigo N.H."/>
            <person name="Cerdeira L."/>
            <person name="Fuga B."/>
            <person name="Marini P.V.B."/>
            <person name="Shinohara D.R."/>
            <person name="Carrara-Marroni F.E."/>
            <person name="Lincopan N."/>
            <person name="Tognim M.C.B."/>
        </authorList>
    </citation>
    <scope>NUCLEOTIDE SEQUENCE [LARGE SCALE GENOMIC DNA]</scope>
    <source>
        <strain evidence="2 3">Ac576</strain>
    </source>
</reference>
<comment type="caution">
    <text evidence="2">The sequence shown here is derived from an EMBL/GenBank/DDBJ whole genome shotgun (WGS) entry which is preliminary data.</text>
</comment>
<dbReference type="SUPFAM" id="SSF102114">
    <property type="entry name" value="Radical SAM enzymes"/>
    <property type="match status" value="1"/>
</dbReference>
<dbReference type="InterPro" id="IPR013785">
    <property type="entry name" value="Aldolase_TIM"/>
</dbReference>
<protein>
    <submittedName>
        <fullName evidence="2">GTP 3',8-cyclase MoaA</fullName>
    </submittedName>
</protein>
<evidence type="ECO:0000259" key="1">
    <source>
        <dbReference type="Pfam" id="PF06463"/>
    </source>
</evidence>
<sequence>LNDSYTLGIISTITHSFCHQCDRIRLTAQGELYNCLFAQQGLNIKPQLQALLRAHNSTDHVLHSQQLKDQVMPYIWHKAKGF</sequence>
<evidence type="ECO:0000313" key="2">
    <source>
        <dbReference type="EMBL" id="MVM94495.1"/>
    </source>
</evidence>
<name>A0A6I4HTM6_ACIBA</name>
<dbReference type="InterPro" id="IPR010505">
    <property type="entry name" value="MoaA_twitch"/>
</dbReference>
<feature type="non-terminal residue" evidence="2">
    <location>
        <position position="1"/>
    </location>
</feature>
<dbReference type="GO" id="GO:0051539">
    <property type="term" value="F:4 iron, 4 sulfur cluster binding"/>
    <property type="evidence" value="ECO:0007669"/>
    <property type="project" value="InterPro"/>
</dbReference>
<accession>A0A6I4HTM6</accession>
<organism evidence="2 3">
    <name type="scientific">Acinetobacter baumannii</name>
    <dbReference type="NCBI Taxonomy" id="470"/>
    <lineage>
        <taxon>Bacteria</taxon>
        <taxon>Pseudomonadati</taxon>
        <taxon>Pseudomonadota</taxon>
        <taxon>Gammaproteobacteria</taxon>
        <taxon>Moraxellales</taxon>
        <taxon>Moraxellaceae</taxon>
        <taxon>Acinetobacter</taxon>
        <taxon>Acinetobacter calcoaceticus/baumannii complex</taxon>
    </lineage>
</organism>
<dbReference type="EMBL" id="WPIP01000866">
    <property type="protein sequence ID" value="MVM94495.1"/>
    <property type="molecule type" value="Genomic_DNA"/>
</dbReference>
<dbReference type="GO" id="GO:0006777">
    <property type="term" value="P:Mo-molybdopterin cofactor biosynthetic process"/>
    <property type="evidence" value="ECO:0007669"/>
    <property type="project" value="InterPro"/>
</dbReference>
<evidence type="ECO:0000313" key="3">
    <source>
        <dbReference type="Proteomes" id="UP000439424"/>
    </source>
</evidence>
<feature type="domain" description="Molybdenum cofactor biosynthesis protein A-like twitch" evidence="1">
    <location>
        <begin position="5"/>
        <end position="56"/>
    </location>
</feature>